<reference evidence="1 2" key="2">
    <citation type="journal article" date="2021" name="Genomics">
        <title>High-quality reference genome for Clonorchis sinensis.</title>
        <authorList>
            <person name="Young N.D."/>
            <person name="Stroehlein A.J."/>
            <person name="Kinkar L."/>
            <person name="Wang T."/>
            <person name="Sohn W.M."/>
            <person name="Chang B.C.H."/>
            <person name="Kaur P."/>
            <person name="Weisz D."/>
            <person name="Dudchenko O."/>
            <person name="Aiden E.L."/>
            <person name="Korhonen P.K."/>
            <person name="Gasser R.B."/>
        </authorList>
    </citation>
    <scope>NUCLEOTIDE SEQUENCE [LARGE SCALE GENOMIC DNA]</scope>
    <source>
        <strain evidence="1">Cs-k2</strain>
    </source>
</reference>
<dbReference type="OrthoDB" id="1881at2759"/>
<sequence length="667" mass="75445">MGKTDKPLDTSETETTEQPCTSDDLPRAACSKTTHTIGSEDAPVASIMLTADRHQGWHTEFTADPPLSLERARRATDYVVQTTFMKDSPTGQKTRSSERKRVNLVVRFRSLLSRRGSSRSTTDTKHHRAHKILLNNLEEKANRVAHSERLTNTPRTVWPSEPQSLDAAVFNPFKRSHSDSFLRRACHPHIDSTDGPSDSTQPGTSYLNTSLSPTIIPEQLPSTEYNDDLTKQMLSLSTGNICCLFALRCEPSVEYLTTSANQHSPRPRRLSLPVSSLKSTTNPASLSKNHFALNLLKEHPCFQDVQSRLNDWVRSALDSTVESNKDNLTKVYVNDEQDFLGRRVRFADEAAFSSSATTLNSLSASSSARSLCSLTCPPTGHSPVGSLDQVAVFPTRNYETYLKLPPAPIARPKSPVSRFQKRFFRKLKQDNTRFTEGGGSSFELSSTESGLQMDKLQQRYREKSTSVAQRLWHKKKSRHHETKGTPMVTVNVIKDSSEPPEVPSHVLRELHVEEDEPRWCNLFANPEDCSNFNQRLARQNVCLGRLLSTHLSHLEATVHVVAPSPFMNLTPFEVRLRYTLNHWVTNMESAPLKKVFIEKRELTTSEAQWVELHRGVVDIPTDSLPESQWLTEFGQFEFAVVARREQFEIWDNNDRQNYVCFRGLPAD</sequence>
<dbReference type="Proteomes" id="UP000286415">
    <property type="component" value="Unassembled WGS sequence"/>
</dbReference>
<keyword evidence="2" id="KW-1185">Reference proteome</keyword>
<evidence type="ECO:0000313" key="1">
    <source>
        <dbReference type="EMBL" id="KAG5450560.1"/>
    </source>
</evidence>
<dbReference type="Gene3D" id="2.60.40.2440">
    <property type="entry name" value="Carbohydrate binding type-21 domain"/>
    <property type="match status" value="1"/>
</dbReference>
<proteinExistence type="predicted"/>
<comment type="caution">
    <text evidence="1">The sequence shown here is derived from an EMBL/GenBank/DDBJ whole genome shotgun (WGS) entry which is preliminary data.</text>
</comment>
<dbReference type="STRING" id="79923.G7Y3Z7"/>
<name>A0A8T1MND4_CLOSI</name>
<evidence type="ECO:0000313" key="2">
    <source>
        <dbReference type="Proteomes" id="UP000286415"/>
    </source>
</evidence>
<gene>
    <name evidence="1" type="ORF">CSKR_101724</name>
</gene>
<reference evidence="1 2" key="1">
    <citation type="journal article" date="2018" name="Biotechnol. Adv.">
        <title>Improved genomic resources and new bioinformatic workflow for the carcinogenic parasite Clonorchis sinensis: Biotechnological implications.</title>
        <authorList>
            <person name="Wang D."/>
            <person name="Korhonen P.K."/>
            <person name="Gasser R.B."/>
            <person name="Young N.D."/>
        </authorList>
    </citation>
    <scope>NUCLEOTIDE SEQUENCE [LARGE SCALE GENOMIC DNA]</scope>
    <source>
        <strain evidence="1">Cs-k2</strain>
    </source>
</reference>
<organism evidence="1 2">
    <name type="scientific">Clonorchis sinensis</name>
    <name type="common">Chinese liver fluke</name>
    <dbReference type="NCBI Taxonomy" id="79923"/>
    <lineage>
        <taxon>Eukaryota</taxon>
        <taxon>Metazoa</taxon>
        <taxon>Spiralia</taxon>
        <taxon>Lophotrochozoa</taxon>
        <taxon>Platyhelminthes</taxon>
        <taxon>Trematoda</taxon>
        <taxon>Digenea</taxon>
        <taxon>Opisthorchiida</taxon>
        <taxon>Opisthorchiata</taxon>
        <taxon>Opisthorchiidae</taxon>
        <taxon>Clonorchis</taxon>
    </lineage>
</organism>
<accession>A0A8T1MND4</accession>
<protein>
    <submittedName>
        <fullName evidence="1">Uncharacterized protein</fullName>
    </submittedName>
</protein>
<dbReference type="EMBL" id="NIRI02000042">
    <property type="protein sequence ID" value="KAG5450560.1"/>
    <property type="molecule type" value="Genomic_DNA"/>
</dbReference>
<dbReference type="InterPro" id="IPR038175">
    <property type="entry name" value="CBM21_dom_sf"/>
</dbReference>